<accession>A0A382QZ56</accession>
<name>A0A382QZ56_9ZZZZ</name>
<proteinExistence type="predicted"/>
<evidence type="ECO:0000313" key="1">
    <source>
        <dbReference type="EMBL" id="SVC90257.1"/>
    </source>
</evidence>
<sequence length="23" mass="2800">MVKKKKQRNLICYVDTDISQPEY</sequence>
<protein>
    <submittedName>
        <fullName evidence="1">Uncharacterized protein</fullName>
    </submittedName>
</protein>
<dbReference type="AlphaFoldDB" id="A0A382QZ56"/>
<organism evidence="1">
    <name type="scientific">marine metagenome</name>
    <dbReference type="NCBI Taxonomy" id="408172"/>
    <lineage>
        <taxon>unclassified sequences</taxon>
        <taxon>metagenomes</taxon>
        <taxon>ecological metagenomes</taxon>
    </lineage>
</organism>
<dbReference type="EMBL" id="UINC01117669">
    <property type="protein sequence ID" value="SVC90257.1"/>
    <property type="molecule type" value="Genomic_DNA"/>
</dbReference>
<reference evidence="1" key="1">
    <citation type="submission" date="2018-05" db="EMBL/GenBank/DDBJ databases">
        <authorList>
            <person name="Lanie J.A."/>
            <person name="Ng W.-L."/>
            <person name="Kazmierczak K.M."/>
            <person name="Andrzejewski T.M."/>
            <person name="Davidsen T.M."/>
            <person name="Wayne K.J."/>
            <person name="Tettelin H."/>
            <person name="Glass J.I."/>
            <person name="Rusch D."/>
            <person name="Podicherti R."/>
            <person name="Tsui H.-C.T."/>
            <person name="Winkler M.E."/>
        </authorList>
    </citation>
    <scope>NUCLEOTIDE SEQUENCE</scope>
</reference>
<gene>
    <name evidence="1" type="ORF">METZ01_LOCUS343111</name>
</gene>